<protein>
    <submittedName>
        <fullName evidence="8">Alcohol dehydrogenase</fullName>
    </submittedName>
</protein>
<dbReference type="AlphaFoldDB" id="A0A920CYQ5"/>
<feature type="domain" description="Enoyl reductase (ER)" evidence="7">
    <location>
        <begin position="11"/>
        <end position="346"/>
    </location>
</feature>
<comment type="caution">
    <text evidence="8">The sequence shown here is derived from an EMBL/GenBank/DDBJ whole genome shotgun (WGS) entry which is preliminary data.</text>
</comment>
<dbReference type="InterPro" id="IPR045306">
    <property type="entry name" value="SDH-like"/>
</dbReference>
<dbReference type="InterPro" id="IPR020843">
    <property type="entry name" value="ER"/>
</dbReference>
<sequence>MSQTMKVAIMNTVGKLDFEQKPLPQVKDDDVLIKLDYVGICGSDMHLFENGFIGEKHVTEPIVLGHEPGGIVEAVGKNVTSLKPGDRVAVEPGIPCYTCDYCKSGRYNLCPHVYFYASLPVLEGCFAEYISHPANLCFKLPDNVSTLEGALMEPLAVGMHAALQSGAQVGSSAVILGAGAIGLLTMLSLKSMGVSTITVVDLVQNRLDKAKELGCTHTINASETNAIEAVMSLTGGEGADYVFETAGSEATIMQTAKLVKRGGTIVLVGYTSSGKAQMHVNNIIDNEVTIKTVFRYRNIYPKAIEAVASGSIPLKAIVSDVFEFSRIQEAMEKAIQHKDKVTKCVIRIHD</sequence>
<dbReference type="PROSITE" id="PS00059">
    <property type="entry name" value="ADH_ZINC"/>
    <property type="match status" value="1"/>
</dbReference>
<evidence type="ECO:0000313" key="9">
    <source>
        <dbReference type="Proteomes" id="UP000683139"/>
    </source>
</evidence>
<dbReference type="EMBL" id="BOSE01000006">
    <property type="protein sequence ID" value="GIP17660.1"/>
    <property type="molecule type" value="Genomic_DNA"/>
</dbReference>
<dbReference type="PANTHER" id="PTHR43161:SF9">
    <property type="entry name" value="SORBITOL DEHYDROGENASE"/>
    <property type="match status" value="1"/>
</dbReference>
<comment type="similarity">
    <text evidence="2 6">Belongs to the zinc-containing alcohol dehydrogenase family.</text>
</comment>
<dbReference type="CDD" id="cd05285">
    <property type="entry name" value="sorbitol_DH"/>
    <property type="match status" value="1"/>
</dbReference>
<dbReference type="GO" id="GO:0016616">
    <property type="term" value="F:oxidoreductase activity, acting on the CH-OH group of donors, NAD or NADP as acceptor"/>
    <property type="evidence" value="ECO:0007669"/>
    <property type="project" value="InterPro"/>
</dbReference>
<evidence type="ECO:0000256" key="4">
    <source>
        <dbReference type="ARBA" id="ARBA00022833"/>
    </source>
</evidence>
<dbReference type="Gene3D" id="3.40.50.720">
    <property type="entry name" value="NAD(P)-binding Rossmann-like Domain"/>
    <property type="match status" value="1"/>
</dbReference>
<dbReference type="Proteomes" id="UP000683139">
    <property type="component" value="Unassembled WGS sequence"/>
</dbReference>
<keyword evidence="3 6" id="KW-0479">Metal-binding</keyword>
<dbReference type="GO" id="GO:0008270">
    <property type="term" value="F:zinc ion binding"/>
    <property type="evidence" value="ECO:0007669"/>
    <property type="project" value="InterPro"/>
</dbReference>
<reference evidence="8" key="1">
    <citation type="submission" date="2021-03" db="EMBL/GenBank/DDBJ databases">
        <title>Antimicrobial resistance genes in bacteria isolated from Japanese honey, and their potential for conferring macrolide and lincosamide resistance in the American foulbrood pathogen Paenibacillus larvae.</title>
        <authorList>
            <person name="Okamoto M."/>
            <person name="Kumagai M."/>
            <person name="Kanamori H."/>
            <person name="Takamatsu D."/>
        </authorList>
    </citation>
    <scope>NUCLEOTIDE SEQUENCE</scope>
    <source>
        <strain evidence="8">J40TS1</strain>
    </source>
</reference>
<dbReference type="RefSeq" id="WP_246563664.1">
    <property type="nucleotide sequence ID" value="NZ_BOSE01000006.1"/>
</dbReference>
<dbReference type="InterPro" id="IPR036291">
    <property type="entry name" value="NAD(P)-bd_dom_sf"/>
</dbReference>
<name>A0A920CYQ5_9BACL</name>
<dbReference type="SUPFAM" id="SSF50129">
    <property type="entry name" value="GroES-like"/>
    <property type="match status" value="1"/>
</dbReference>
<keyword evidence="4 6" id="KW-0862">Zinc</keyword>
<dbReference type="PANTHER" id="PTHR43161">
    <property type="entry name" value="SORBITOL DEHYDROGENASE"/>
    <property type="match status" value="1"/>
</dbReference>
<evidence type="ECO:0000256" key="5">
    <source>
        <dbReference type="ARBA" id="ARBA00023002"/>
    </source>
</evidence>
<dbReference type="Gene3D" id="3.90.180.10">
    <property type="entry name" value="Medium-chain alcohol dehydrogenases, catalytic domain"/>
    <property type="match status" value="1"/>
</dbReference>
<evidence type="ECO:0000256" key="2">
    <source>
        <dbReference type="ARBA" id="ARBA00008072"/>
    </source>
</evidence>
<proteinExistence type="inferred from homology"/>
<comment type="cofactor">
    <cofactor evidence="1 6">
        <name>Zn(2+)</name>
        <dbReference type="ChEBI" id="CHEBI:29105"/>
    </cofactor>
</comment>
<dbReference type="InterPro" id="IPR013154">
    <property type="entry name" value="ADH-like_N"/>
</dbReference>
<accession>A0A920CYQ5</accession>
<keyword evidence="5" id="KW-0560">Oxidoreductase</keyword>
<dbReference type="Pfam" id="PF08240">
    <property type="entry name" value="ADH_N"/>
    <property type="match status" value="1"/>
</dbReference>
<dbReference type="SMART" id="SM00829">
    <property type="entry name" value="PKS_ER"/>
    <property type="match status" value="1"/>
</dbReference>
<evidence type="ECO:0000256" key="3">
    <source>
        <dbReference type="ARBA" id="ARBA00022723"/>
    </source>
</evidence>
<evidence type="ECO:0000313" key="8">
    <source>
        <dbReference type="EMBL" id="GIP17660.1"/>
    </source>
</evidence>
<dbReference type="InterPro" id="IPR002328">
    <property type="entry name" value="ADH_Zn_CS"/>
</dbReference>
<dbReference type="SUPFAM" id="SSF51735">
    <property type="entry name" value="NAD(P)-binding Rossmann-fold domains"/>
    <property type="match status" value="1"/>
</dbReference>
<dbReference type="Pfam" id="PF00107">
    <property type="entry name" value="ADH_zinc_N"/>
    <property type="match status" value="1"/>
</dbReference>
<evidence type="ECO:0000256" key="6">
    <source>
        <dbReference type="RuleBase" id="RU361277"/>
    </source>
</evidence>
<organism evidence="8 9">
    <name type="scientific">Paenibacillus montaniterrae</name>
    <dbReference type="NCBI Taxonomy" id="429341"/>
    <lineage>
        <taxon>Bacteria</taxon>
        <taxon>Bacillati</taxon>
        <taxon>Bacillota</taxon>
        <taxon>Bacilli</taxon>
        <taxon>Bacillales</taxon>
        <taxon>Paenibacillaceae</taxon>
        <taxon>Paenibacillus</taxon>
    </lineage>
</organism>
<keyword evidence="9" id="KW-1185">Reference proteome</keyword>
<dbReference type="InterPro" id="IPR011032">
    <property type="entry name" value="GroES-like_sf"/>
</dbReference>
<dbReference type="InterPro" id="IPR013149">
    <property type="entry name" value="ADH-like_C"/>
</dbReference>
<gene>
    <name evidence="8" type="ORF">J40TS1_33020</name>
</gene>
<evidence type="ECO:0000256" key="1">
    <source>
        <dbReference type="ARBA" id="ARBA00001947"/>
    </source>
</evidence>
<evidence type="ECO:0000259" key="7">
    <source>
        <dbReference type="SMART" id="SM00829"/>
    </source>
</evidence>